<evidence type="ECO:0008006" key="6">
    <source>
        <dbReference type="Google" id="ProtNLM"/>
    </source>
</evidence>
<feature type="domain" description="HAM1-like C-terminal" evidence="2">
    <location>
        <begin position="645"/>
        <end position="807"/>
    </location>
</feature>
<feature type="region of interest" description="Disordered" evidence="1">
    <location>
        <begin position="168"/>
        <end position="259"/>
    </location>
</feature>
<dbReference type="OrthoDB" id="19394at2759"/>
<dbReference type="InterPro" id="IPR027842">
    <property type="entry name" value="HAM1-like_C"/>
</dbReference>
<feature type="compositionally biased region" description="Polar residues" evidence="1">
    <location>
        <begin position="938"/>
        <end position="965"/>
    </location>
</feature>
<dbReference type="Pfam" id="PF19343">
    <property type="entry name" value="HAM1_N"/>
    <property type="match status" value="1"/>
</dbReference>
<evidence type="ECO:0000259" key="3">
    <source>
        <dbReference type="Pfam" id="PF19343"/>
    </source>
</evidence>
<name>A0A6A6ZZI2_9PLEO</name>
<feature type="domain" description="HAM1-like N-terminal" evidence="3">
    <location>
        <begin position="4"/>
        <end position="626"/>
    </location>
</feature>
<evidence type="ECO:0000259" key="2">
    <source>
        <dbReference type="Pfam" id="PF14613"/>
    </source>
</evidence>
<dbReference type="InterPro" id="IPR017943">
    <property type="entry name" value="Bactericidal_perm-incr_a/b_dom"/>
</dbReference>
<evidence type="ECO:0000256" key="1">
    <source>
        <dbReference type="SAM" id="MobiDB-lite"/>
    </source>
</evidence>
<organism evidence="4 5">
    <name type="scientific">Ophiobolus disseminans</name>
    <dbReference type="NCBI Taxonomy" id="1469910"/>
    <lineage>
        <taxon>Eukaryota</taxon>
        <taxon>Fungi</taxon>
        <taxon>Dikarya</taxon>
        <taxon>Ascomycota</taxon>
        <taxon>Pezizomycotina</taxon>
        <taxon>Dothideomycetes</taxon>
        <taxon>Pleosporomycetidae</taxon>
        <taxon>Pleosporales</taxon>
        <taxon>Pleosporineae</taxon>
        <taxon>Phaeosphaeriaceae</taxon>
        <taxon>Ophiobolus</taxon>
    </lineage>
</organism>
<reference evidence="4" key="1">
    <citation type="journal article" date="2020" name="Stud. Mycol.">
        <title>101 Dothideomycetes genomes: a test case for predicting lifestyles and emergence of pathogens.</title>
        <authorList>
            <person name="Haridas S."/>
            <person name="Albert R."/>
            <person name="Binder M."/>
            <person name="Bloem J."/>
            <person name="Labutti K."/>
            <person name="Salamov A."/>
            <person name="Andreopoulos B."/>
            <person name="Baker S."/>
            <person name="Barry K."/>
            <person name="Bills G."/>
            <person name="Bluhm B."/>
            <person name="Cannon C."/>
            <person name="Castanera R."/>
            <person name="Culley D."/>
            <person name="Daum C."/>
            <person name="Ezra D."/>
            <person name="Gonzalez J."/>
            <person name="Henrissat B."/>
            <person name="Kuo A."/>
            <person name="Liang C."/>
            <person name="Lipzen A."/>
            <person name="Lutzoni F."/>
            <person name="Magnuson J."/>
            <person name="Mondo S."/>
            <person name="Nolan M."/>
            <person name="Ohm R."/>
            <person name="Pangilinan J."/>
            <person name="Park H.-J."/>
            <person name="Ramirez L."/>
            <person name="Alfaro M."/>
            <person name="Sun H."/>
            <person name="Tritt A."/>
            <person name="Yoshinaga Y."/>
            <person name="Zwiers L.-H."/>
            <person name="Turgeon B."/>
            <person name="Goodwin S."/>
            <person name="Spatafora J."/>
            <person name="Crous P."/>
            <person name="Grigoriev I."/>
        </authorList>
    </citation>
    <scope>NUCLEOTIDE SEQUENCE</scope>
    <source>
        <strain evidence="4">CBS 113818</strain>
    </source>
</reference>
<dbReference type="Gene3D" id="3.15.10.10">
    <property type="entry name" value="Bactericidal permeability-increasing protein, domain 1"/>
    <property type="match status" value="1"/>
</dbReference>
<dbReference type="Pfam" id="PF14613">
    <property type="entry name" value="HAM1_C"/>
    <property type="match status" value="1"/>
</dbReference>
<feature type="compositionally biased region" description="Polar residues" evidence="1">
    <location>
        <begin position="844"/>
        <end position="855"/>
    </location>
</feature>
<feature type="compositionally biased region" description="Low complexity" evidence="1">
    <location>
        <begin position="856"/>
        <end position="869"/>
    </location>
</feature>
<feature type="compositionally biased region" description="Gly residues" evidence="1">
    <location>
        <begin position="819"/>
        <end position="839"/>
    </location>
</feature>
<dbReference type="PANTHER" id="PTHR31138:SF1">
    <property type="entry name" value="PDZ DOMAIN-CONTAINING PROTEIN"/>
    <property type="match status" value="1"/>
</dbReference>
<sequence>MSGSKAVNRPVDLKQKEADVNNKLQLFGIFQAFSNGKVPSNKQIDIALNSALTSKALSSPSKKLSSEGQKLVGDLKTVIEQAKILLLTKNDGNLLQDFIWQAEQITGAGTTLPGAPVDKDTAKQHGNEALDGLRTLGTLLISNGQFRKLLSDATVLLRDIAGDAAQNTANKVKPSEDQLNQIDRPADDNTWHDTPDVSKEKLRAQAKQSLPFGSKEEAKQEAKKHAGDINQAAHPEGSRDPRDTAQLGAHEGQTGQSTGLNAQAALNVAKEKVDQNVSEEDKDKARARRDQLNNYLKGKMPEERRDQTIWRLKKMVVEIQGHQDYQRAIETLLRLAEQYAGHSRNISQQATGTVKGAHQDNSLQLAEADLKTLLERFANGTSFDDLIDSINQIYQDADRDPDLKNWFKRLDAYIRKVLQQQGYILEDASNEEWNRIYDDGHDLLRGRYRGHTDRIADEFKFIGEQFDADPQNKAFADSINRLFNDLGTDENGQTQFKPHLLKDITDVILPGIFESVQYVPIPRIEFSDPMVDAVVENLVIEGDNLAPNVLEFGSDNYWRWGRKSISSKNKNKVMLSVSGVQMDLRDVSYYIKKKQGFPSITDKGVMDIFMGGSGFSFKVEMETADRARENNAQTHFFKVNKVETDIQNLQIKLKKSNHKLLFNMFKPLLLKVMRPIIQRVLEKQIKDSVNQLDGILYDIKVEADKAEAEAKRNPDPQHLQNMYQRYASSAQKQIMQGKKKKEQMKEKTKDTQVNMAVTQHDSIFKNISLPGGISSKATEYKELAAKGDKWESPIFSIGSAKETSSLPQAAKVTRKPHGRAGGYGSDLGQATGTGQGLGASQGLNPSQGINPTGLDSTSQGYGSTQQGYGQSTGAGLTGAGLTGAGLTGSHGTHQQGGQGFGTQVDNAFNNTTTGSSGLGSSGLGSEGTHGTAGAIPPTGTNTAAPGSQGYNTTFGDQNPVFQGRV</sequence>
<protein>
    <recommendedName>
        <fullName evidence="6">Bactericidal permeability-increasing protein</fullName>
    </recommendedName>
</protein>
<dbReference type="SUPFAM" id="SSF55394">
    <property type="entry name" value="Bactericidal permeability-increasing protein, BPI"/>
    <property type="match status" value="1"/>
</dbReference>
<evidence type="ECO:0000313" key="5">
    <source>
        <dbReference type="Proteomes" id="UP000799424"/>
    </source>
</evidence>
<keyword evidence="5" id="KW-1185">Reference proteome</keyword>
<feature type="region of interest" description="Disordered" evidence="1">
    <location>
        <begin position="802"/>
        <end position="965"/>
    </location>
</feature>
<feature type="compositionally biased region" description="Basic and acidic residues" evidence="1">
    <location>
        <begin position="214"/>
        <end position="227"/>
    </location>
</feature>
<feature type="compositionally biased region" description="Gly residues" evidence="1">
    <location>
        <begin position="870"/>
        <end position="900"/>
    </location>
</feature>
<proteinExistence type="predicted"/>
<dbReference type="Proteomes" id="UP000799424">
    <property type="component" value="Unassembled WGS sequence"/>
</dbReference>
<evidence type="ECO:0000313" key="4">
    <source>
        <dbReference type="EMBL" id="KAF2825924.1"/>
    </source>
</evidence>
<dbReference type="PANTHER" id="PTHR31138">
    <property type="entry name" value="CHROMOSOME 19, WHOLE GENOME SHOTGUN SEQUENCE"/>
    <property type="match status" value="1"/>
</dbReference>
<dbReference type="InterPro" id="IPR045967">
    <property type="entry name" value="HAM1-like_N"/>
</dbReference>
<feature type="compositionally biased region" description="Basic and acidic residues" evidence="1">
    <location>
        <begin position="184"/>
        <end position="203"/>
    </location>
</feature>
<accession>A0A6A6ZZI2</accession>
<dbReference type="AlphaFoldDB" id="A0A6A6ZZI2"/>
<feature type="compositionally biased region" description="Gly residues" evidence="1">
    <location>
        <begin position="916"/>
        <end position="927"/>
    </location>
</feature>
<dbReference type="GO" id="GO:0008289">
    <property type="term" value="F:lipid binding"/>
    <property type="evidence" value="ECO:0007669"/>
    <property type="project" value="InterPro"/>
</dbReference>
<gene>
    <name evidence="4" type="ORF">CC86DRAFT_370775</name>
</gene>
<dbReference type="EMBL" id="MU006227">
    <property type="protein sequence ID" value="KAF2825924.1"/>
    <property type="molecule type" value="Genomic_DNA"/>
</dbReference>